<comment type="caution">
    <text evidence="1">The sequence shown here is derived from an EMBL/GenBank/DDBJ whole genome shotgun (WGS) entry which is preliminary data.</text>
</comment>
<name>A0ACB7ZB51_9ERIC</name>
<reference evidence="1 2" key="1">
    <citation type="journal article" date="2021" name="Hortic Res">
        <title>High-quality reference genome and annotation aids understanding of berry development for evergreen blueberry (Vaccinium darrowii).</title>
        <authorList>
            <person name="Yu J."/>
            <person name="Hulse-Kemp A.M."/>
            <person name="Babiker E."/>
            <person name="Staton M."/>
        </authorList>
    </citation>
    <scope>NUCLEOTIDE SEQUENCE [LARGE SCALE GENOMIC DNA]</scope>
    <source>
        <strain evidence="2">cv. NJ 8807/NJ 8810</strain>
        <tissue evidence="1">Young leaf</tissue>
    </source>
</reference>
<keyword evidence="2" id="KW-1185">Reference proteome</keyword>
<organism evidence="1 2">
    <name type="scientific">Vaccinium darrowii</name>
    <dbReference type="NCBI Taxonomy" id="229202"/>
    <lineage>
        <taxon>Eukaryota</taxon>
        <taxon>Viridiplantae</taxon>
        <taxon>Streptophyta</taxon>
        <taxon>Embryophyta</taxon>
        <taxon>Tracheophyta</taxon>
        <taxon>Spermatophyta</taxon>
        <taxon>Magnoliopsida</taxon>
        <taxon>eudicotyledons</taxon>
        <taxon>Gunneridae</taxon>
        <taxon>Pentapetalae</taxon>
        <taxon>asterids</taxon>
        <taxon>Ericales</taxon>
        <taxon>Ericaceae</taxon>
        <taxon>Vaccinioideae</taxon>
        <taxon>Vaccinieae</taxon>
        <taxon>Vaccinium</taxon>
    </lineage>
</organism>
<sequence>MESDVVRRLRSFTLTADEEEDILLEPEVHQRALERCSFSLVGKVLTHKSVNSVALKDTMKKVWGVKDEVSIIDVESNLFLFRFSSEVHMHRVIAEGPWSFDNQLRIGEVLDVDEKSINEDRGKFVRVRVRICIDKPLKRGGNLVDREGNKVWINYKYERLPIFCYFCGLLGHEERSCHSRWETDHDDVGAETYGPWMQATMGRGKRFGRRGVSSDENVPSNGRFSDVGESALRSGTVAERDLAPSRRELAVVQSGCSGDVDPVQGEGEVEGTDDVLVTSNEMTCQGRELVQAPRKVCSNLNEACKAGVMTSLNLKGMLTEGKDIDGNGANLFGLGGPGERAQEFKSEDSFVKGQSNMQTNMLMGPKEFLAAQGRVELNEAQLLDVSVQSLGLDGLLSSGGGIAFRAQSNNTPSNSKRGRGRGKGKGGLGQERRARASGGSSGGGLLGKRRSSSDGEAFGARYDVGASKRSVLKNDGVVLGVEVASPEWPHQAP</sequence>
<evidence type="ECO:0000313" key="2">
    <source>
        <dbReference type="Proteomes" id="UP000828048"/>
    </source>
</evidence>
<dbReference type="EMBL" id="CM037162">
    <property type="protein sequence ID" value="KAH7863008.1"/>
    <property type="molecule type" value="Genomic_DNA"/>
</dbReference>
<proteinExistence type="predicted"/>
<accession>A0ACB7ZB51</accession>
<dbReference type="Proteomes" id="UP000828048">
    <property type="component" value="Chromosome 12"/>
</dbReference>
<gene>
    <name evidence="1" type="ORF">Vadar_012099</name>
</gene>
<protein>
    <submittedName>
        <fullName evidence="1">Uncharacterized protein</fullName>
    </submittedName>
</protein>
<evidence type="ECO:0000313" key="1">
    <source>
        <dbReference type="EMBL" id="KAH7863008.1"/>
    </source>
</evidence>